<evidence type="ECO:0000256" key="1">
    <source>
        <dbReference type="SAM" id="Coils"/>
    </source>
</evidence>
<dbReference type="CDD" id="cd17242">
    <property type="entry name" value="MobM_relaxase"/>
    <property type="match status" value="1"/>
</dbReference>
<protein>
    <submittedName>
        <fullName evidence="2">Mobilization protein BmpH</fullName>
    </submittedName>
</protein>
<dbReference type="Proteomes" id="UP000284772">
    <property type="component" value="Unassembled WGS sequence"/>
</dbReference>
<comment type="caution">
    <text evidence="2">The sequence shown here is derived from an EMBL/GenBank/DDBJ whole genome shotgun (WGS) entry which is preliminary data.</text>
</comment>
<evidence type="ECO:0000313" key="3">
    <source>
        <dbReference type="Proteomes" id="UP000284772"/>
    </source>
</evidence>
<feature type="coiled-coil region" evidence="1">
    <location>
        <begin position="212"/>
        <end position="239"/>
    </location>
</feature>
<name>A0AAQ0RUJ8_9BACE</name>
<dbReference type="InterPro" id="IPR001668">
    <property type="entry name" value="Mob_Pre"/>
</dbReference>
<evidence type="ECO:0000313" key="2">
    <source>
        <dbReference type="EMBL" id="RGT57412.1"/>
    </source>
</evidence>
<dbReference type="NCBIfam" id="NF041497">
    <property type="entry name" value="MobV"/>
    <property type="match status" value="1"/>
</dbReference>
<accession>A0AAQ0RUJ8</accession>
<sequence>MGFAVLNIKKPKGNDARTTAHIERTVNPGNADQNRTRLNEKLIEYPEGVENRTQAIQHRIKSAGITRKIRDNQVRALQVILSGTHEDMKRIQSAGKLDEWCKDNIEWLQDTFGKENVVSAILHMDEKTPHIHATVVPIVKGERRKAEAEKNNGKKKYRKKPKDNVRLCADDVMTRDNLERFQDTYAEKMQKYGLERGIRGSEARHIDTTQFYKMVYTENQLLKEENKELVQEHQDIHNSVRSLYDMKDEAREKFLDMDNYVKKREKDVANVEAYLDELKKGYEPYKAQDDLNLLFSVFPHLSERLRIAQLCKVTGLKIDTIKRLFNGEAVTVTGKLYSPEHKQDFNVQDAKLQLFKESKDSDKLKLSINGQNIIDWFKQKYQALKQAIKPHIKPIQPEQKKGRGI</sequence>
<dbReference type="GO" id="GO:0006310">
    <property type="term" value="P:DNA recombination"/>
    <property type="evidence" value="ECO:0007669"/>
    <property type="project" value="InterPro"/>
</dbReference>
<dbReference type="GO" id="GO:0003677">
    <property type="term" value="F:DNA binding"/>
    <property type="evidence" value="ECO:0007669"/>
    <property type="project" value="InterPro"/>
</dbReference>
<dbReference type="RefSeq" id="WP_115502467.1">
    <property type="nucleotide sequence ID" value="NZ_CABMMK010000003.1"/>
</dbReference>
<dbReference type="AlphaFoldDB" id="A0AAQ0RUJ8"/>
<dbReference type="Gene3D" id="3.30.930.30">
    <property type="match status" value="1"/>
</dbReference>
<reference evidence="2 3" key="1">
    <citation type="submission" date="2018-08" db="EMBL/GenBank/DDBJ databases">
        <title>A genome reference for cultivated species of the human gut microbiota.</title>
        <authorList>
            <person name="Zou Y."/>
            <person name="Xue W."/>
            <person name="Luo G."/>
        </authorList>
    </citation>
    <scope>NUCLEOTIDE SEQUENCE [LARGE SCALE GENOMIC DNA]</scope>
    <source>
        <strain evidence="2 3">AF19-10AC</strain>
    </source>
</reference>
<dbReference type="Pfam" id="PF01076">
    <property type="entry name" value="Mob_Pre"/>
    <property type="match status" value="2"/>
</dbReference>
<gene>
    <name evidence="2" type="ORF">DWX27_04455</name>
</gene>
<dbReference type="EMBL" id="QRWT01000002">
    <property type="protein sequence ID" value="RGT57412.1"/>
    <property type="molecule type" value="Genomic_DNA"/>
</dbReference>
<keyword evidence="1" id="KW-0175">Coiled coil</keyword>
<proteinExistence type="predicted"/>
<organism evidence="2 3">
    <name type="scientific">Bacteroides intestinalis</name>
    <dbReference type="NCBI Taxonomy" id="329854"/>
    <lineage>
        <taxon>Bacteria</taxon>
        <taxon>Pseudomonadati</taxon>
        <taxon>Bacteroidota</taxon>
        <taxon>Bacteroidia</taxon>
        <taxon>Bacteroidales</taxon>
        <taxon>Bacteroidaceae</taxon>
        <taxon>Bacteroides</taxon>
    </lineage>
</organism>